<evidence type="ECO:0000313" key="15">
    <source>
        <dbReference type="Proteomes" id="UP000605201"/>
    </source>
</evidence>
<sequence>MKPNVIVICGPTALGKTATAIELAEIFNGEIVGADSMQVYRYMNIGTAKPSPQELARVPHHLIDIADPGQRFDAQQYAKTAHAKIMELVSRAIVPFVVGGTGLYIKALVHGLFLAESANDDIRTRLKKEAQSHGTDFLYERLRLCDPDAAARIKPHDSYRIVRALEIYQLTGKTISAYHHEHGFQDEPFRVLKIGLNMDRELLYDRINQRVDAMIAAGLVDEVKELLGKGYAPDLKAMRSIGYRHMVDFIKERLSWHEAVRTLKRDTRRYAKRQLTWFKADSDIAWHTPGQLSDISRSIKNFLHLP</sequence>
<dbReference type="Pfam" id="PF01715">
    <property type="entry name" value="IPPT"/>
    <property type="match status" value="1"/>
</dbReference>
<comment type="catalytic activity">
    <reaction evidence="9 10 11">
        <text>adenosine(37) in tRNA + dimethylallyl diphosphate = N(6)-dimethylallyladenosine(37) in tRNA + diphosphate</text>
        <dbReference type="Rhea" id="RHEA:26482"/>
        <dbReference type="Rhea" id="RHEA-COMP:10162"/>
        <dbReference type="Rhea" id="RHEA-COMP:10375"/>
        <dbReference type="ChEBI" id="CHEBI:33019"/>
        <dbReference type="ChEBI" id="CHEBI:57623"/>
        <dbReference type="ChEBI" id="CHEBI:74411"/>
        <dbReference type="ChEBI" id="CHEBI:74415"/>
        <dbReference type="EC" id="2.5.1.75"/>
    </reaction>
</comment>
<dbReference type="InterPro" id="IPR018022">
    <property type="entry name" value="IPT"/>
</dbReference>
<evidence type="ECO:0000256" key="1">
    <source>
        <dbReference type="ARBA" id="ARBA00001946"/>
    </source>
</evidence>
<feature type="site" description="Interaction with substrate tRNA" evidence="10">
    <location>
        <position position="123"/>
    </location>
</feature>
<keyword evidence="7 10" id="KW-0067">ATP-binding</keyword>
<evidence type="ECO:0000256" key="9">
    <source>
        <dbReference type="ARBA" id="ARBA00049563"/>
    </source>
</evidence>
<dbReference type="GO" id="GO:0052381">
    <property type="term" value="F:tRNA dimethylallyltransferase activity"/>
    <property type="evidence" value="ECO:0007669"/>
    <property type="project" value="UniProtKB-UniRule"/>
</dbReference>
<evidence type="ECO:0000256" key="13">
    <source>
        <dbReference type="RuleBase" id="RU003785"/>
    </source>
</evidence>
<dbReference type="FunFam" id="1.10.20.140:FF:000001">
    <property type="entry name" value="tRNA dimethylallyltransferase"/>
    <property type="match status" value="1"/>
</dbReference>
<feature type="region of interest" description="Interaction with substrate tRNA" evidence="10">
    <location>
        <begin position="35"/>
        <end position="38"/>
    </location>
</feature>
<evidence type="ECO:0000256" key="3">
    <source>
        <dbReference type="ARBA" id="ARBA00005842"/>
    </source>
</evidence>
<keyword evidence="6 10" id="KW-0547">Nucleotide-binding</keyword>
<evidence type="ECO:0000256" key="12">
    <source>
        <dbReference type="RuleBase" id="RU003784"/>
    </source>
</evidence>
<feature type="binding site" evidence="10">
    <location>
        <begin position="12"/>
        <end position="17"/>
    </location>
    <ligand>
        <name>substrate</name>
    </ligand>
</feature>
<evidence type="ECO:0000313" key="14">
    <source>
        <dbReference type="EMBL" id="MBC8431021.1"/>
    </source>
</evidence>
<dbReference type="GO" id="GO:0005524">
    <property type="term" value="F:ATP binding"/>
    <property type="evidence" value="ECO:0007669"/>
    <property type="project" value="UniProtKB-UniRule"/>
</dbReference>
<comment type="subunit">
    <text evidence="10">Monomer.</text>
</comment>
<accession>A0A8J6NYW1</accession>
<dbReference type="InterPro" id="IPR039657">
    <property type="entry name" value="Dimethylallyltransferase"/>
</dbReference>
<evidence type="ECO:0000256" key="11">
    <source>
        <dbReference type="RuleBase" id="RU003783"/>
    </source>
</evidence>
<comment type="caution">
    <text evidence="10">Lacks conserved residue(s) required for the propagation of feature annotation.</text>
</comment>
<dbReference type="PANTHER" id="PTHR11088:SF60">
    <property type="entry name" value="TRNA DIMETHYLALLYLTRANSFERASE"/>
    <property type="match status" value="1"/>
</dbReference>
<proteinExistence type="inferred from homology"/>
<dbReference type="SUPFAM" id="SSF52540">
    <property type="entry name" value="P-loop containing nucleoside triphosphate hydrolases"/>
    <property type="match status" value="1"/>
</dbReference>
<dbReference type="Gene3D" id="1.10.20.140">
    <property type="match status" value="1"/>
</dbReference>
<keyword evidence="5 10" id="KW-0819">tRNA processing</keyword>
<dbReference type="Gene3D" id="3.40.50.300">
    <property type="entry name" value="P-loop containing nucleotide triphosphate hydrolases"/>
    <property type="match status" value="1"/>
</dbReference>
<evidence type="ECO:0000256" key="7">
    <source>
        <dbReference type="ARBA" id="ARBA00022840"/>
    </source>
</evidence>
<evidence type="ECO:0000256" key="6">
    <source>
        <dbReference type="ARBA" id="ARBA00022741"/>
    </source>
</evidence>
<comment type="similarity">
    <text evidence="3 10 13">Belongs to the IPP transferase family.</text>
</comment>
<name>A0A8J6NYW1_9BACT</name>
<evidence type="ECO:0000256" key="4">
    <source>
        <dbReference type="ARBA" id="ARBA00022679"/>
    </source>
</evidence>
<dbReference type="AlphaFoldDB" id="A0A8J6NYW1"/>
<comment type="function">
    <text evidence="2 10 12">Catalyzes the transfer of a dimethylallyl group onto the adenine at position 37 in tRNAs that read codons beginning with uridine, leading to the formation of N6-(dimethylallyl)adenosine (i(6)A).</text>
</comment>
<protein>
    <recommendedName>
        <fullName evidence="10">tRNA dimethylallyltransferase</fullName>
        <ecNumber evidence="10">2.5.1.75</ecNumber>
    </recommendedName>
    <alternativeName>
        <fullName evidence="10">Dimethylallyl diphosphate:tRNA dimethylallyltransferase</fullName>
        <shortName evidence="10">DMAPP:tRNA dimethylallyltransferase</shortName>
        <shortName evidence="10">DMATase</shortName>
    </alternativeName>
    <alternativeName>
        <fullName evidence="10">Isopentenyl-diphosphate:tRNA isopentenyltransferase</fullName>
        <shortName evidence="10">IPP transferase</shortName>
        <shortName evidence="10">IPPT</shortName>
        <shortName evidence="10">IPTase</shortName>
    </alternativeName>
</protein>
<keyword evidence="8 10" id="KW-0460">Magnesium</keyword>
<evidence type="ECO:0000256" key="2">
    <source>
        <dbReference type="ARBA" id="ARBA00003213"/>
    </source>
</evidence>
<dbReference type="GO" id="GO:0006400">
    <property type="term" value="P:tRNA modification"/>
    <property type="evidence" value="ECO:0007669"/>
    <property type="project" value="TreeGrafter"/>
</dbReference>
<comment type="cofactor">
    <cofactor evidence="1 10">
        <name>Mg(2+)</name>
        <dbReference type="ChEBI" id="CHEBI:18420"/>
    </cofactor>
</comment>
<reference evidence="14 15" key="1">
    <citation type="submission" date="2020-08" db="EMBL/GenBank/DDBJ databases">
        <title>Bridging the membrane lipid divide: bacteria of the FCB group superphylum have the potential to synthesize archaeal ether lipids.</title>
        <authorList>
            <person name="Villanueva L."/>
            <person name="Von Meijenfeldt F.A.B."/>
            <person name="Westbye A.B."/>
            <person name="Yadav S."/>
            <person name="Hopmans E.C."/>
            <person name="Dutilh B.E."/>
            <person name="Sinninghe Damste J.S."/>
        </authorList>
    </citation>
    <scope>NUCLEOTIDE SEQUENCE [LARGE SCALE GENOMIC DNA]</scope>
    <source>
        <strain evidence="14">NIOZ-UU17</strain>
    </source>
</reference>
<dbReference type="InterPro" id="IPR027417">
    <property type="entry name" value="P-loop_NTPase"/>
</dbReference>
<feature type="site" description="Interaction with substrate tRNA" evidence="10">
    <location>
        <position position="101"/>
    </location>
</feature>
<evidence type="ECO:0000256" key="8">
    <source>
        <dbReference type="ARBA" id="ARBA00022842"/>
    </source>
</evidence>
<organism evidence="14 15">
    <name type="scientific">Candidatus Desulfatibia vada</name>
    <dbReference type="NCBI Taxonomy" id="2841696"/>
    <lineage>
        <taxon>Bacteria</taxon>
        <taxon>Pseudomonadati</taxon>
        <taxon>Thermodesulfobacteriota</taxon>
        <taxon>Desulfobacteria</taxon>
        <taxon>Desulfobacterales</taxon>
        <taxon>Desulfobacterales incertae sedis</taxon>
        <taxon>Candidatus Desulfatibia</taxon>
    </lineage>
</organism>
<dbReference type="HAMAP" id="MF_00185">
    <property type="entry name" value="IPP_trans"/>
    <property type="match status" value="1"/>
</dbReference>
<evidence type="ECO:0000256" key="5">
    <source>
        <dbReference type="ARBA" id="ARBA00022694"/>
    </source>
</evidence>
<dbReference type="PANTHER" id="PTHR11088">
    <property type="entry name" value="TRNA DIMETHYLALLYLTRANSFERASE"/>
    <property type="match status" value="1"/>
</dbReference>
<gene>
    <name evidence="10 14" type="primary">miaA</name>
    <name evidence="14" type="ORF">H8D96_03785</name>
</gene>
<feature type="binding site" evidence="10">
    <location>
        <begin position="10"/>
        <end position="17"/>
    </location>
    <ligand>
        <name>ATP</name>
        <dbReference type="ChEBI" id="CHEBI:30616"/>
    </ligand>
</feature>
<dbReference type="EMBL" id="JACNIG010000103">
    <property type="protein sequence ID" value="MBC8431021.1"/>
    <property type="molecule type" value="Genomic_DNA"/>
</dbReference>
<dbReference type="EC" id="2.5.1.75" evidence="10"/>
<comment type="caution">
    <text evidence="14">The sequence shown here is derived from an EMBL/GenBank/DDBJ whole genome shotgun (WGS) entry which is preliminary data.</text>
</comment>
<dbReference type="NCBIfam" id="TIGR00174">
    <property type="entry name" value="miaA"/>
    <property type="match status" value="1"/>
</dbReference>
<dbReference type="Proteomes" id="UP000605201">
    <property type="component" value="Unassembled WGS sequence"/>
</dbReference>
<keyword evidence="4 10" id="KW-0808">Transferase</keyword>
<evidence type="ECO:0000256" key="10">
    <source>
        <dbReference type="HAMAP-Rule" id="MF_00185"/>
    </source>
</evidence>